<dbReference type="PANTHER" id="PTHR30572:SF4">
    <property type="entry name" value="ABC TRANSPORTER PERMEASE YTRF"/>
    <property type="match status" value="1"/>
</dbReference>
<feature type="transmembrane region" description="Helical" evidence="7">
    <location>
        <begin position="756"/>
        <end position="780"/>
    </location>
</feature>
<evidence type="ECO:0000256" key="1">
    <source>
        <dbReference type="ARBA" id="ARBA00004651"/>
    </source>
</evidence>
<evidence type="ECO:0000313" key="9">
    <source>
        <dbReference type="EMBL" id="AXB44825.1"/>
    </source>
</evidence>
<accession>A0A344L9V1</accession>
<dbReference type="Pfam" id="PF02687">
    <property type="entry name" value="FtsX"/>
    <property type="match status" value="2"/>
</dbReference>
<evidence type="ECO:0000256" key="2">
    <source>
        <dbReference type="ARBA" id="ARBA00022475"/>
    </source>
</evidence>
<feature type="transmembrane region" description="Helical" evidence="7">
    <location>
        <begin position="800"/>
        <end position="826"/>
    </location>
</feature>
<reference evidence="9 10" key="1">
    <citation type="submission" date="2016-04" db="EMBL/GenBank/DDBJ databases">
        <title>Complete genome sequence and analysis of deep-sea sediment isolate, Amycolatopsis sp. WP1.</title>
        <authorList>
            <person name="Wang H."/>
            <person name="Chen S."/>
            <person name="Wu Q."/>
        </authorList>
    </citation>
    <scope>NUCLEOTIDE SEQUENCE [LARGE SCALE GENOMIC DNA]</scope>
    <source>
        <strain evidence="9 10">WP1</strain>
    </source>
</reference>
<protein>
    <submittedName>
        <fullName evidence="9">ABC transporter permease</fullName>
    </submittedName>
</protein>
<feature type="domain" description="ABC3 transporter permease C-terminal" evidence="8">
    <location>
        <begin position="260"/>
        <end position="379"/>
    </location>
</feature>
<evidence type="ECO:0000256" key="3">
    <source>
        <dbReference type="ARBA" id="ARBA00022692"/>
    </source>
</evidence>
<dbReference type="PROSITE" id="PS51257">
    <property type="entry name" value="PROKAR_LIPOPROTEIN"/>
    <property type="match status" value="1"/>
</dbReference>
<feature type="domain" description="ABC3 transporter permease C-terminal" evidence="8">
    <location>
        <begin position="715"/>
        <end position="828"/>
    </location>
</feature>
<feature type="transmembrane region" description="Helical" evidence="7">
    <location>
        <begin position="400"/>
        <end position="422"/>
    </location>
</feature>
<dbReference type="KEGG" id="aab:A4R43_21895"/>
<evidence type="ECO:0000259" key="8">
    <source>
        <dbReference type="Pfam" id="PF02687"/>
    </source>
</evidence>
<sequence>MFRLATRMLRYRKGGFAASFVALFFGAAIVLACGGLMETGIRTAVPPERFAAAQIVVSGNQEFELPREAVPDEDGDRDSDTGVLSERVRVDAGLVAEIGRLPGVERALPDVTFEVHDQGRQFDGHGWSSAELAGNALVAGSAPAKAGQVVLPAGAGRQPGDVAELAVRGEVQRFTVTGLTAAPSAFFTDTEAARLLGKAGAIDAVAVSVTPGTDVEALRLRIDDVIGDRSAVTLTGDERGRAEFPGAEAGGVGLITLAGVFGGMATTVAIFVVASTLGLSVQQRARELALLRAIGTTPGQLRRMVLGETLVVAVVATALAWFPGQWLGRFLFGQLAERGVVTGQMVFHQGWIPMVSAAGAALLTALGAAFVAGRRAARARPTEALAESAVPRRWLSAPRLIIALLCLGGGIALVIVTTTVMTGPVAAGTAGPTVMLWAIALALLGPGIARLAIALLGWPLRALTGLSGRLALLNARNRRLRMAAAITPIMLASGMALAMIYLQTTQQAAGERAFSENLRADAVLVSSAGGFDPALADEVAALPGVAGASALVTSSGHVVDYDNGWQDEEGLPLQGISAEGAAHTLATPFTAGDAGELRGNNVALPATFAEALGKSVGDTVTLRFGDGATTEVRIAGLLGGRPGYEVGLVPASLLAPHTDAGTVPQVLVKAEPGADLAPVLAGLAERVPGLVVTDRAAVTAANSAQQDLGAWVNYLLVAMIVGYTVISVVNTLVLATAERRREFALQRLVGSTRGQVLRMAAVEASLVAIAGIVLGGLVSLTSLVPFSLVISDTPVPDGPIGVLFAVVGGAAALALLATLVPAWFALRARPVEAAVAP</sequence>
<dbReference type="PANTHER" id="PTHR30572">
    <property type="entry name" value="MEMBRANE COMPONENT OF TRANSPORTER-RELATED"/>
    <property type="match status" value="1"/>
</dbReference>
<keyword evidence="5 7" id="KW-0472">Membrane</keyword>
<comment type="similarity">
    <text evidence="6">Belongs to the ABC-4 integral membrane protein family.</text>
</comment>
<evidence type="ECO:0000256" key="7">
    <source>
        <dbReference type="SAM" id="Phobius"/>
    </source>
</evidence>
<dbReference type="Proteomes" id="UP000250434">
    <property type="component" value="Chromosome"/>
</dbReference>
<feature type="transmembrane region" description="Helical" evidence="7">
    <location>
        <begin position="254"/>
        <end position="280"/>
    </location>
</feature>
<feature type="transmembrane region" description="Helical" evidence="7">
    <location>
        <begin position="434"/>
        <end position="460"/>
    </location>
</feature>
<dbReference type="AlphaFoldDB" id="A0A344L9V1"/>
<name>A0A344L9V1_9PSEU</name>
<keyword evidence="4 7" id="KW-1133">Transmembrane helix</keyword>
<evidence type="ECO:0000256" key="4">
    <source>
        <dbReference type="ARBA" id="ARBA00022989"/>
    </source>
</evidence>
<gene>
    <name evidence="9" type="ORF">A4R43_21895</name>
</gene>
<comment type="subcellular location">
    <subcellularLocation>
        <location evidence="1">Cell membrane</location>
        <topology evidence="1">Multi-pass membrane protein</topology>
    </subcellularLocation>
</comment>
<feature type="transmembrane region" description="Helical" evidence="7">
    <location>
        <begin position="711"/>
        <end position="735"/>
    </location>
</feature>
<keyword evidence="10" id="KW-1185">Reference proteome</keyword>
<dbReference type="GO" id="GO:0022857">
    <property type="term" value="F:transmembrane transporter activity"/>
    <property type="evidence" value="ECO:0007669"/>
    <property type="project" value="TreeGrafter"/>
</dbReference>
<evidence type="ECO:0000256" key="6">
    <source>
        <dbReference type="ARBA" id="ARBA00038076"/>
    </source>
</evidence>
<dbReference type="EMBL" id="CP015163">
    <property type="protein sequence ID" value="AXB44825.1"/>
    <property type="molecule type" value="Genomic_DNA"/>
</dbReference>
<evidence type="ECO:0000313" key="10">
    <source>
        <dbReference type="Proteomes" id="UP000250434"/>
    </source>
</evidence>
<dbReference type="OrthoDB" id="3223244at2"/>
<organism evidence="9 10">
    <name type="scientific">Amycolatopsis albispora</name>
    <dbReference type="NCBI Taxonomy" id="1804986"/>
    <lineage>
        <taxon>Bacteria</taxon>
        <taxon>Bacillati</taxon>
        <taxon>Actinomycetota</taxon>
        <taxon>Actinomycetes</taxon>
        <taxon>Pseudonocardiales</taxon>
        <taxon>Pseudonocardiaceae</taxon>
        <taxon>Amycolatopsis</taxon>
    </lineage>
</organism>
<evidence type="ECO:0000256" key="5">
    <source>
        <dbReference type="ARBA" id="ARBA00023136"/>
    </source>
</evidence>
<feature type="transmembrane region" description="Helical" evidence="7">
    <location>
        <begin position="351"/>
        <end position="372"/>
    </location>
</feature>
<keyword evidence="2" id="KW-1003">Cell membrane</keyword>
<feature type="transmembrane region" description="Helical" evidence="7">
    <location>
        <begin position="301"/>
        <end position="322"/>
    </location>
</feature>
<dbReference type="InterPro" id="IPR003838">
    <property type="entry name" value="ABC3_permease_C"/>
</dbReference>
<feature type="transmembrane region" description="Helical" evidence="7">
    <location>
        <begin position="480"/>
        <end position="502"/>
    </location>
</feature>
<keyword evidence="3 7" id="KW-0812">Transmembrane</keyword>
<dbReference type="GO" id="GO:0005886">
    <property type="term" value="C:plasma membrane"/>
    <property type="evidence" value="ECO:0007669"/>
    <property type="project" value="UniProtKB-SubCell"/>
</dbReference>
<dbReference type="RefSeq" id="WP_113694083.1">
    <property type="nucleotide sequence ID" value="NZ_CP015163.1"/>
</dbReference>
<proteinExistence type="inferred from homology"/>
<dbReference type="InterPro" id="IPR050250">
    <property type="entry name" value="Macrolide_Exporter_MacB"/>
</dbReference>